<feature type="non-terminal residue" evidence="2">
    <location>
        <position position="124"/>
    </location>
</feature>
<organism evidence="2 3">
    <name type="scientific">Propionibacterium acidifaciens F0233</name>
    <dbReference type="NCBI Taxonomy" id="553198"/>
    <lineage>
        <taxon>Bacteria</taxon>
        <taxon>Bacillati</taxon>
        <taxon>Actinomycetota</taxon>
        <taxon>Actinomycetes</taxon>
        <taxon>Propionibacteriales</taxon>
        <taxon>Propionibacteriaceae</taxon>
        <taxon>Propionibacterium</taxon>
    </lineage>
</organism>
<keyword evidence="1" id="KW-0472">Membrane</keyword>
<feature type="transmembrane region" description="Helical" evidence="1">
    <location>
        <begin position="91"/>
        <end position="110"/>
    </location>
</feature>
<reference evidence="2" key="1">
    <citation type="submission" date="2013-08" db="EMBL/GenBank/DDBJ databases">
        <authorList>
            <person name="Durkin A.S."/>
            <person name="Haft D.R."/>
            <person name="McCorrison J."/>
            <person name="Torralba M."/>
            <person name="Gillis M."/>
            <person name="Haft D.H."/>
            <person name="Methe B."/>
            <person name="Sutton G."/>
            <person name="Nelson K.E."/>
        </authorList>
    </citation>
    <scope>NUCLEOTIDE SEQUENCE [LARGE SCALE GENOMIC DNA]</scope>
    <source>
        <strain evidence="2">F0233</strain>
    </source>
</reference>
<gene>
    <name evidence="2" type="ORF">HMPREF0682_0012</name>
</gene>
<dbReference type="Proteomes" id="UP000017052">
    <property type="component" value="Unassembled WGS sequence"/>
</dbReference>
<keyword evidence="1" id="KW-1133">Transmembrane helix</keyword>
<evidence type="ECO:0000256" key="1">
    <source>
        <dbReference type="SAM" id="Phobius"/>
    </source>
</evidence>
<comment type="caution">
    <text evidence="2">The sequence shown here is derived from an EMBL/GenBank/DDBJ whole genome shotgun (WGS) entry which is preliminary data.</text>
</comment>
<accession>U2Q5D4</accession>
<sequence>MRRLLARLAASAVLVALVPGGAWALVHWGRLDLLGRIPWARLFTRPDDGSLVLVVLTLLGWLAWLLLVASLVCETIGLLTRGAVRLDLPGAGLFAPLAAVLVASIAGLAATQSQPAPGVRAADQ</sequence>
<dbReference type="AlphaFoldDB" id="U2Q5D4"/>
<name>U2Q5D4_9ACTN</name>
<evidence type="ECO:0000313" key="2">
    <source>
        <dbReference type="EMBL" id="ERK51576.1"/>
    </source>
</evidence>
<keyword evidence="1" id="KW-0812">Transmembrane</keyword>
<protein>
    <submittedName>
        <fullName evidence="2">Uncharacterized protein</fullName>
    </submittedName>
</protein>
<proteinExistence type="predicted"/>
<feature type="transmembrane region" description="Helical" evidence="1">
    <location>
        <begin position="51"/>
        <end position="79"/>
    </location>
</feature>
<evidence type="ECO:0000313" key="3">
    <source>
        <dbReference type="Proteomes" id="UP000017052"/>
    </source>
</evidence>
<dbReference type="EMBL" id="ACVN02000275">
    <property type="protein sequence ID" value="ERK51576.1"/>
    <property type="molecule type" value="Genomic_DNA"/>
</dbReference>
<keyword evidence="3" id="KW-1185">Reference proteome</keyword>